<evidence type="ECO:0000313" key="10">
    <source>
        <dbReference type="Proteomes" id="UP001108280"/>
    </source>
</evidence>
<comment type="subcellular location">
    <subcellularLocation>
        <location evidence="1">Chromosome</location>
        <location evidence="1">Centromere</location>
    </subcellularLocation>
</comment>
<sequence>MYTVYFKSWWLLFRMYQFTFMLLLLISTIVSPHPTPILSLPFTLVMEYPVMEVNPVTSGIKRRVKDRIGKTKLNVSLASKIKTKILNNSSIFKISLKHNNRALAQALSREKENSRRITTEKMLLQKEVEKLNFENTFLRLKLNNLNKKLIEIESLVNNNLITAIEMSSLSEFHQSSFLSASKKKRISKQCKSVHLPFARVPLTSENEDDDDGSDDDGDKWKTDCNIRITSKTADTTSSGSRQSFSLHQCNLEVLLPKKENQNTCDSGYSEHTSSVEVLPKEGRDDSDQSLKSSLTEMKTAPSPSFIREKPSLNVTERRKRGSSTADNLYVTDFDYQQITSPGFNRNNKISGCASETRSNLQKNTQCLPDLPSKSASNPNAKHMETVQKTDDFQLQNTLYENADMDLTASEVSKIITISKSNKNQSMKKTDCGKETFRKVKDASSEKKKERSKRKCKGSSEMGAEGKMENGPERGSVVLDGRGDAEDLNCIPSTEQLPQATMLKKITLQSSWDQGNTQNTKRNRTRRTGEQEQGSFSQCAVKLLQDSKFDQCQDTLHCNRNKPSRQTFVIHKSEKDNLFPNQKDEETSNENPEDANEFHRANVSTKDNENVCDYETKTTLDLEKYVSAQQSQSKINKPKQKINRRTKIISSMNQIYEDNDNDKDIRVLEKHNFPLQTQANKETTYGNVEASKEFEAPPLFTRNNENLHDCQTQNVLDLHKQIANMHPAQNESQISKIPRKKVNRKTEIISISVVNHFSNDRGVHCSEKDESFLLKKDKDIPETLKDLSNFEVPAFCNKDSEKLCDYKTQTLLGLRKDDHNMQPSCYNDLKVDKKPRQKVHRKTEIISKTKQIHENDGESVHDPLNKKLCQKVGKSEIVSQMNQIHENINEDMNGFKSYINDQDVMSYCGEINNNKEESCDPIPDACVLVKKHRKKLPGGAKNILTGGKNRHILQLTDSSQKSVALESGVYHDSEGTDSVPGELTNLPKSQRQSTVSTLEDALSMGVEKGESCPAKRVKKLTSKSKKRKTSIDLSSDTHGVVEITSNTDHIQQTDKENYLENEKIAKSKTDFCTKVLKPLSQICSSNIKISSLNDMCESSVPLSICSSKNLMMEENASLESTCIFQVDDDACEKIKERTHKSCRTTEASGIDRGTFQDMMDSSSASSNTENASEGQSAQLMRRKRQCAPLNLREPNLVSKMRR</sequence>
<dbReference type="GO" id="GO:0051177">
    <property type="term" value="P:meiotic sister chromatid cohesion"/>
    <property type="evidence" value="ECO:0007669"/>
    <property type="project" value="TreeGrafter"/>
</dbReference>
<dbReference type="GeneID" id="100751358"/>
<keyword evidence="4" id="KW-0132">Cell division</keyword>
<feature type="region of interest" description="Disordered" evidence="9">
    <location>
        <begin position="437"/>
        <end position="473"/>
    </location>
</feature>
<dbReference type="GO" id="GO:0051301">
    <property type="term" value="P:cell division"/>
    <property type="evidence" value="ECO:0007669"/>
    <property type="project" value="UniProtKB-KW"/>
</dbReference>
<feature type="compositionally biased region" description="Low complexity" evidence="9">
    <location>
        <begin position="1156"/>
        <end position="1172"/>
    </location>
</feature>
<feature type="compositionally biased region" description="Basic residues" evidence="9">
    <location>
        <begin position="1014"/>
        <end position="1027"/>
    </location>
</feature>
<evidence type="ECO:0000256" key="2">
    <source>
        <dbReference type="ARBA" id="ARBA00010845"/>
    </source>
</evidence>
<evidence type="ECO:0000256" key="4">
    <source>
        <dbReference type="ARBA" id="ARBA00022618"/>
    </source>
</evidence>
<reference evidence="10" key="2">
    <citation type="journal article" date="2020" name="Biotechnol. Bioeng.">
        <title>Chromosome-scale scaffolds for the Chinese hamster reference genome assembly to facilitate the study of the CHO epigenome.</title>
        <authorList>
            <person name="Hilliard W."/>
            <person name="MacDonald M."/>
            <person name="Lee K.H."/>
        </authorList>
    </citation>
    <scope>NUCLEOTIDE SEQUENCE [LARGE SCALE GENOMIC DNA]</scope>
    <source>
        <strain evidence="10">17A/GY</strain>
    </source>
</reference>
<dbReference type="OrthoDB" id="5990092at2759"/>
<name>A0A9J7FB32_CRIGR</name>
<dbReference type="InterPro" id="IPR038889">
    <property type="entry name" value="Shugoshin1/2"/>
</dbReference>
<dbReference type="GO" id="GO:0000776">
    <property type="term" value="C:kinetochore"/>
    <property type="evidence" value="ECO:0007669"/>
    <property type="project" value="TreeGrafter"/>
</dbReference>
<keyword evidence="7" id="KW-0131">Cell cycle</keyword>
<feature type="compositionally biased region" description="Basic and acidic residues" evidence="9">
    <location>
        <begin position="437"/>
        <end position="448"/>
    </location>
</feature>
<dbReference type="RefSeq" id="XP_027252731.1">
    <property type="nucleotide sequence ID" value="XM_027396930.2"/>
</dbReference>
<keyword evidence="5" id="KW-0159">Chromosome partition</keyword>
<evidence type="ECO:0000256" key="8">
    <source>
        <dbReference type="ARBA" id="ARBA00023328"/>
    </source>
</evidence>
<evidence type="ECO:0000256" key="9">
    <source>
        <dbReference type="SAM" id="MobiDB-lite"/>
    </source>
</evidence>
<comment type="similarity">
    <text evidence="2">Belongs to the shugoshin family.</text>
</comment>
<dbReference type="KEGG" id="cge:100751358"/>
<evidence type="ECO:0000313" key="11">
    <source>
        <dbReference type="RefSeq" id="XP_027252731.1"/>
    </source>
</evidence>
<dbReference type="PANTHER" id="PTHR21577:SF3">
    <property type="entry name" value="SHUGOSHIN 1-RELATED"/>
    <property type="match status" value="1"/>
</dbReference>
<feature type="compositionally biased region" description="Polar residues" evidence="9">
    <location>
        <begin position="262"/>
        <end position="275"/>
    </location>
</feature>
<proteinExistence type="inferred from homology"/>
<dbReference type="CTD" id="151246"/>
<reference evidence="10" key="1">
    <citation type="journal article" date="2018" name="Biotechnol. Bioeng.">
        <title>A reference genome of the Chinese hamster based on a hybrid assembly strategy.</title>
        <authorList>
            <person name="Rupp O."/>
            <person name="MacDonald M.L."/>
            <person name="Li S."/>
            <person name="Dhiman H."/>
            <person name="Polson S."/>
            <person name="Griep S."/>
            <person name="Heffner K."/>
            <person name="Hernandez I."/>
            <person name="Brinkrolf K."/>
            <person name="Jadhav V."/>
            <person name="Samoudi M."/>
            <person name="Hao H."/>
            <person name="Kingham B."/>
            <person name="Goesmann A."/>
            <person name="Betenbaugh M.J."/>
            <person name="Lewis N.E."/>
            <person name="Borth N."/>
            <person name="Lee K.H."/>
        </authorList>
    </citation>
    <scope>NUCLEOTIDE SEQUENCE [LARGE SCALE GENOMIC DNA]</scope>
    <source>
        <strain evidence="10">17A/GY</strain>
    </source>
</reference>
<feature type="region of interest" description="Disordered" evidence="9">
    <location>
        <begin position="970"/>
        <end position="993"/>
    </location>
</feature>
<evidence type="ECO:0000256" key="1">
    <source>
        <dbReference type="ARBA" id="ARBA00004584"/>
    </source>
</evidence>
<keyword evidence="8" id="KW-0137">Centromere</keyword>
<feature type="region of interest" description="Disordered" evidence="9">
    <location>
        <begin position="1150"/>
        <end position="1201"/>
    </location>
</feature>
<protein>
    <submittedName>
        <fullName evidence="11">Shugoshin 2 isoform X2</fullName>
    </submittedName>
</protein>
<keyword evidence="10" id="KW-1185">Reference proteome</keyword>
<dbReference type="Proteomes" id="UP001108280">
    <property type="component" value="Chromosome 2"/>
</dbReference>
<organism evidence="10 11">
    <name type="scientific">Cricetulus griseus</name>
    <name type="common">Chinese hamster</name>
    <name type="synonym">Cricetulus barabensis griseus</name>
    <dbReference type="NCBI Taxonomy" id="10029"/>
    <lineage>
        <taxon>Eukaryota</taxon>
        <taxon>Metazoa</taxon>
        <taxon>Chordata</taxon>
        <taxon>Craniata</taxon>
        <taxon>Vertebrata</taxon>
        <taxon>Euteleostomi</taxon>
        <taxon>Mammalia</taxon>
        <taxon>Eutheria</taxon>
        <taxon>Euarchontoglires</taxon>
        <taxon>Glires</taxon>
        <taxon>Rodentia</taxon>
        <taxon>Myomorpha</taxon>
        <taxon>Muroidea</taxon>
        <taxon>Cricetidae</taxon>
        <taxon>Cricetinae</taxon>
        <taxon>Cricetulus</taxon>
    </lineage>
</organism>
<feature type="compositionally biased region" description="Basic and acidic residues" evidence="9">
    <location>
        <begin position="573"/>
        <end position="585"/>
    </location>
</feature>
<feature type="region of interest" description="Disordered" evidence="9">
    <location>
        <begin position="508"/>
        <end position="532"/>
    </location>
</feature>
<accession>A0A9J7FB32</accession>
<evidence type="ECO:0000256" key="3">
    <source>
        <dbReference type="ARBA" id="ARBA00022454"/>
    </source>
</evidence>
<dbReference type="GO" id="GO:0007059">
    <property type="term" value="P:chromosome segregation"/>
    <property type="evidence" value="ECO:0007669"/>
    <property type="project" value="UniProtKB-KW"/>
</dbReference>
<feature type="compositionally biased region" description="Basic and acidic residues" evidence="9">
    <location>
        <begin position="278"/>
        <end position="288"/>
    </location>
</feature>
<feature type="region of interest" description="Disordered" evidence="9">
    <location>
        <begin position="1005"/>
        <end position="1034"/>
    </location>
</feature>
<keyword evidence="6" id="KW-0175">Coiled coil</keyword>
<feature type="region of interest" description="Disordered" evidence="9">
    <location>
        <begin position="573"/>
        <end position="601"/>
    </location>
</feature>
<gene>
    <name evidence="11" type="primary">Sgo2</name>
</gene>
<reference evidence="11" key="3">
    <citation type="submission" date="2025-08" db="UniProtKB">
        <authorList>
            <consortium name="RefSeq"/>
        </authorList>
    </citation>
    <scope>IDENTIFICATION</scope>
    <source>
        <strain evidence="11">17A/GY</strain>
        <tissue evidence="11">Liver</tissue>
    </source>
</reference>
<evidence type="ECO:0000256" key="7">
    <source>
        <dbReference type="ARBA" id="ARBA00023306"/>
    </source>
</evidence>
<evidence type="ECO:0000256" key="5">
    <source>
        <dbReference type="ARBA" id="ARBA00022829"/>
    </source>
</evidence>
<dbReference type="PANTHER" id="PTHR21577">
    <property type="entry name" value="SHUGOSHIN"/>
    <property type="match status" value="1"/>
</dbReference>
<evidence type="ECO:0000256" key="6">
    <source>
        <dbReference type="ARBA" id="ARBA00023054"/>
    </source>
</evidence>
<dbReference type="AlphaFoldDB" id="A0A9J7FB32"/>
<feature type="region of interest" description="Disordered" evidence="9">
    <location>
        <begin position="262"/>
        <end position="307"/>
    </location>
</feature>
<keyword evidence="3" id="KW-0158">Chromosome</keyword>